<evidence type="ECO:0000256" key="2">
    <source>
        <dbReference type="ARBA" id="ARBA00022670"/>
    </source>
</evidence>
<protein>
    <submittedName>
        <fullName evidence="5">Peptidase C48, SUMO/Sentrin/Ubl1</fullName>
    </submittedName>
</protein>
<dbReference type="Proteomes" id="UP000009170">
    <property type="component" value="Unassembled WGS sequence"/>
</dbReference>
<evidence type="ECO:0000256" key="3">
    <source>
        <dbReference type="ARBA" id="ARBA00022801"/>
    </source>
</evidence>
<dbReference type="EMBL" id="CAID01000002">
    <property type="protein sequence ID" value="CEG00893.1"/>
    <property type="molecule type" value="Genomic_DNA"/>
</dbReference>
<dbReference type="OrthoDB" id="1939479at2759"/>
<accession>A0A090M774</accession>
<dbReference type="AlphaFoldDB" id="A0A090M774"/>
<keyword evidence="3" id="KW-0378">Hydrolase</keyword>
<proteinExistence type="inferred from homology"/>
<organism evidence="5 6">
    <name type="scientific">Ostreococcus tauri</name>
    <name type="common">Marine green alga</name>
    <dbReference type="NCBI Taxonomy" id="70448"/>
    <lineage>
        <taxon>Eukaryota</taxon>
        <taxon>Viridiplantae</taxon>
        <taxon>Chlorophyta</taxon>
        <taxon>Mamiellophyceae</taxon>
        <taxon>Mamiellales</taxon>
        <taxon>Bathycoccaceae</taxon>
        <taxon>Ostreococcus</taxon>
    </lineage>
</organism>
<dbReference type="GO" id="GO:0008234">
    <property type="term" value="F:cysteine-type peptidase activity"/>
    <property type="evidence" value="ECO:0007669"/>
    <property type="project" value="InterPro"/>
</dbReference>
<evidence type="ECO:0000256" key="1">
    <source>
        <dbReference type="ARBA" id="ARBA00005234"/>
    </source>
</evidence>
<reference evidence="5 6" key="2">
    <citation type="journal article" date="2014" name="BMC Genomics">
        <title>An improved genome of the model marine alga Ostreococcus tauri unfolds by assessing Illumina de novo assemblies.</title>
        <authorList>
            <person name="Blanc-Mathieu R."/>
            <person name="Verhelst B."/>
            <person name="Derelle E."/>
            <person name="Rombauts S."/>
            <person name="Bouget F.Y."/>
            <person name="Carre I."/>
            <person name="Chateau A."/>
            <person name="Eyre-Walker A."/>
            <person name="Grimsley N."/>
            <person name="Moreau H."/>
            <person name="Piegu B."/>
            <person name="Rivals E."/>
            <person name="Schackwitz W."/>
            <person name="Van de Peer Y."/>
            <person name="Piganeau G."/>
        </authorList>
    </citation>
    <scope>NUCLEOTIDE SEQUENCE [LARGE SCALE GENOMIC DNA]</scope>
    <source>
        <strain evidence="6">OTTH 0595 / CCAP 157/2 / RCC745</strain>
    </source>
</reference>
<evidence type="ECO:0000313" key="6">
    <source>
        <dbReference type="Proteomes" id="UP000009170"/>
    </source>
</evidence>
<feature type="domain" description="Ubiquitin-like protease family profile" evidence="4">
    <location>
        <begin position="1"/>
        <end position="136"/>
    </location>
</feature>
<keyword evidence="2" id="KW-0645">Protease</keyword>
<dbReference type="PANTHER" id="PTHR33977">
    <property type="entry name" value="ZINC ION BINDING PROTEIN"/>
    <property type="match status" value="1"/>
</dbReference>
<dbReference type="GeneID" id="9832540"/>
<dbReference type="InterPro" id="IPR018289">
    <property type="entry name" value="MULE_transposase_dom"/>
</dbReference>
<dbReference type="PROSITE" id="PS50600">
    <property type="entry name" value="ULP_PROTEASE"/>
    <property type="match status" value="1"/>
</dbReference>
<dbReference type="Pfam" id="PF02902">
    <property type="entry name" value="Peptidase_C48"/>
    <property type="match status" value="1"/>
</dbReference>
<keyword evidence="6" id="KW-1185">Reference proteome</keyword>
<sequence>MSKHNLYAARYARLERLPASVISAVEMWSRAGRRATHAWLESKYVFIPINIGNAHWMCSVVDVQSQVIYIIDSYNEEYRHVGDKLLEWICKDGEANEISVGRKSAWKIVHKVLPKQMMQKNGSDCGMFVLAFSRELCMRMSISPGAEPPGIVFTSESVADKRRRAVHEILKMGIQGRIDTKRPNVACSPNEKTTLQQVVDAKSPLGKQFYRDGATEKLPRVRIKQGRMVKQMVVYQPFILVLMSPAQERLLWKYGNQRCIQMDSTFNITRSKFSTFTLIARHPDGFYMPCAFFITSDERQETIVYCLQVIRDRIKRKYPGGTWCPSTFMVDCCWAETNAIEQVFPKARVLWCQFHVFQAFNRNITSKLAEKQGVQVSIAISPKERGQIKKMLWKLVKETFKDDDAWDKAYTSVLEFCDHKQKEIDKQFGDASWTTWRSFRKYLETQWGRHRKLWARHFRSGLTYGTQETTGSIESFHGRWKARLIADGKGDIRCRRMDWLIHHLQHEIIPRYCDKVCQAETSIAPARVRKAMFHVLDEAKTIDGMKDVEKETTDDEGTRFSVSYRVNYSGEVHNVSGLETLEDCALDRDHTQVKCSCALGRNGQVCAPKMKAMLIENELWT</sequence>
<dbReference type="Gene3D" id="3.40.395.10">
    <property type="entry name" value="Adenoviral Proteinase, Chain A"/>
    <property type="match status" value="1"/>
</dbReference>
<dbReference type="RefSeq" id="XP_022840653.1">
    <property type="nucleotide sequence ID" value="XM_022984953.1"/>
</dbReference>
<dbReference type="GO" id="GO:0006508">
    <property type="term" value="P:proteolysis"/>
    <property type="evidence" value="ECO:0007669"/>
    <property type="project" value="UniProtKB-KW"/>
</dbReference>
<comment type="similarity">
    <text evidence="1">Belongs to the peptidase C48 family.</text>
</comment>
<comment type="caution">
    <text evidence="5">The sequence shown here is derived from an EMBL/GenBank/DDBJ whole genome shotgun (WGS) entry which is preliminary data.</text>
</comment>
<reference evidence="6" key="1">
    <citation type="journal article" date="2006" name="Proc. Natl. Acad. Sci. U.S.A.">
        <title>Genome analysis of the smallest free-living eukaryote Ostreococcus tauri unveils many unique features.</title>
        <authorList>
            <person name="Derelle E."/>
            <person name="Ferraz C."/>
            <person name="Rombauts S."/>
            <person name="Rouze P."/>
            <person name="Worden A.Z."/>
            <person name="Robbens S."/>
            <person name="Partensky F."/>
            <person name="Degroeve S."/>
            <person name="Echeynie S."/>
            <person name="Cooke R."/>
            <person name="Saeys Y."/>
            <person name="Wuyts J."/>
            <person name="Jabbari K."/>
            <person name="Bowler C."/>
            <person name="Panaud O."/>
            <person name="Piegu B."/>
            <person name="Ball S.G."/>
            <person name="Ral J.-P."/>
            <person name="Bouget F.-Y."/>
            <person name="Piganeau G."/>
            <person name="De Baets B."/>
            <person name="Picard A."/>
            <person name="Delseny M."/>
            <person name="Demaille J."/>
            <person name="Van de Peer Y."/>
            <person name="Moreau H."/>
        </authorList>
    </citation>
    <scope>NUCLEOTIDE SEQUENCE [LARGE SCALE GENOMIC DNA]</scope>
    <source>
        <strain evidence="6">OTTH 0595 / CCAP 157/2 / RCC745</strain>
    </source>
</reference>
<gene>
    <name evidence="5" type="ORF">OT_ostta02g00020</name>
</gene>
<dbReference type="PANTHER" id="PTHR33977:SF1">
    <property type="entry name" value="ZINC ION BINDING PROTEIN"/>
    <property type="match status" value="1"/>
</dbReference>
<dbReference type="KEGG" id="ota:OT_ostta02g00020"/>
<dbReference type="Pfam" id="PF10551">
    <property type="entry name" value="MULE"/>
    <property type="match status" value="1"/>
</dbReference>
<dbReference type="InterPro" id="IPR038765">
    <property type="entry name" value="Papain-like_cys_pep_sf"/>
</dbReference>
<dbReference type="InterPro" id="IPR003653">
    <property type="entry name" value="Peptidase_C48_C"/>
</dbReference>
<dbReference type="SUPFAM" id="SSF54001">
    <property type="entry name" value="Cysteine proteinases"/>
    <property type="match status" value="1"/>
</dbReference>
<evidence type="ECO:0000259" key="4">
    <source>
        <dbReference type="PROSITE" id="PS50600"/>
    </source>
</evidence>
<name>A0A090M774_OSTTA</name>
<evidence type="ECO:0000313" key="5">
    <source>
        <dbReference type="EMBL" id="CEG00893.1"/>
    </source>
</evidence>
<dbReference type="InParanoid" id="A0A090M774"/>